<dbReference type="AlphaFoldDB" id="A0A2N3I8N9"/>
<dbReference type="InterPro" id="IPR002168">
    <property type="entry name" value="Lipase_GDXG_HIS_AS"/>
</dbReference>
<dbReference type="GO" id="GO:0016787">
    <property type="term" value="F:hydrolase activity"/>
    <property type="evidence" value="ECO:0007669"/>
    <property type="project" value="UniProtKB-KW"/>
</dbReference>
<evidence type="ECO:0000256" key="3">
    <source>
        <dbReference type="ARBA" id="ARBA00022801"/>
    </source>
</evidence>
<dbReference type="Gene3D" id="3.40.50.1820">
    <property type="entry name" value="alpha/beta hydrolase"/>
    <property type="match status" value="1"/>
</dbReference>
<comment type="caution">
    <text evidence="6">The sequence shown here is derived from an EMBL/GenBank/DDBJ whole genome shotgun (WGS) entry which is preliminary data.</text>
</comment>
<feature type="domain" description="Carboxylesterase type B" evidence="5">
    <location>
        <begin position="30"/>
        <end position="516"/>
    </location>
</feature>
<dbReference type="EMBL" id="MVDE01000013">
    <property type="protein sequence ID" value="PKQ66676.1"/>
    <property type="molecule type" value="Genomic_DNA"/>
</dbReference>
<dbReference type="InterPro" id="IPR019826">
    <property type="entry name" value="Carboxylesterase_B_AS"/>
</dbReference>
<comment type="similarity">
    <text evidence="1 4">Belongs to the type-B carboxylesterase/lipase family.</text>
</comment>
<evidence type="ECO:0000256" key="4">
    <source>
        <dbReference type="RuleBase" id="RU361235"/>
    </source>
</evidence>
<sequence>MKKLLPIFAVILSFSLYAQQPTVSGSSGEEPIVKTSSGIIRGLTEGEVSIFKGIPYAAPPIGEFRWRPPQPVKVWEGIRDTKEYGFNCAQGGWGAAPGTIQEGSSEDCLYLNLWMPAGTKADANLPVMVWIHGGGFTGGSGAGEATSGEEFAKQGVILMTFNYRLGRLGHFAFPALSKEHPEEPKGSYAFMDMIAALEWVQKNIAAFGGNPDNVTIFGQSAGGVAVHSLMTIPDAHGLFHKAISQSGGGRDGVLTGRPINRDNVDALYPVSAETIGVNFARKHGIEGTDEVALAKLRALSVEEIVDGGQENYGQNGQRIYPGPILDGQFVVETAESAYNSGRQAKIPLMIGSCSGEIGGTFISLSDSKEALFLQFGKLQDEAKMIYDPDGTNEFNHVITKFNTDWVWAEPGRFAARTFIVNGEPAYMYQFAYVPASMNERMKYGAGHGSEIEYVFNKLNARWGNPKTTLEEEQLAKIMNTYWSNFAKTGNPNGEGLASWPQYNTKSEEILLIGSNGLPIATTDPSKARLDLIEKAMKFRSQVQSQGGF</sequence>
<evidence type="ECO:0000259" key="5">
    <source>
        <dbReference type="Pfam" id="PF00135"/>
    </source>
</evidence>
<protein>
    <recommendedName>
        <fullName evidence="4">Carboxylic ester hydrolase</fullName>
        <ecNumber evidence="4">3.1.1.-</ecNumber>
    </recommendedName>
</protein>
<dbReference type="SUPFAM" id="SSF53474">
    <property type="entry name" value="alpha/beta-Hydrolases"/>
    <property type="match status" value="1"/>
</dbReference>
<feature type="signal peptide" evidence="4">
    <location>
        <begin position="1"/>
        <end position="18"/>
    </location>
</feature>
<dbReference type="InterPro" id="IPR029058">
    <property type="entry name" value="AB_hydrolase_fold"/>
</dbReference>
<accession>A0A2N3I8N9</accession>
<dbReference type="PANTHER" id="PTHR11559">
    <property type="entry name" value="CARBOXYLESTERASE"/>
    <property type="match status" value="1"/>
</dbReference>
<keyword evidence="4" id="KW-0732">Signal</keyword>
<dbReference type="InterPro" id="IPR019819">
    <property type="entry name" value="Carboxylesterase_B_CS"/>
</dbReference>
<dbReference type="EC" id="3.1.1.-" evidence="4"/>
<evidence type="ECO:0000256" key="1">
    <source>
        <dbReference type="ARBA" id="ARBA00005964"/>
    </source>
</evidence>
<dbReference type="PROSITE" id="PS01173">
    <property type="entry name" value="LIPASE_GDXG_HIS"/>
    <property type="match status" value="1"/>
</dbReference>
<keyword evidence="7" id="KW-1185">Reference proteome</keyword>
<dbReference type="Pfam" id="PF00135">
    <property type="entry name" value="COesterase"/>
    <property type="match status" value="1"/>
</dbReference>
<name>A0A2N3I8N9_9BACT</name>
<evidence type="ECO:0000256" key="2">
    <source>
        <dbReference type="ARBA" id="ARBA00010515"/>
    </source>
</evidence>
<proteinExistence type="inferred from homology"/>
<keyword evidence="3 4" id="KW-0378">Hydrolase</keyword>
<dbReference type="RefSeq" id="WP_101309772.1">
    <property type="nucleotide sequence ID" value="NZ_MVDE01000013.1"/>
</dbReference>
<dbReference type="Proteomes" id="UP000233618">
    <property type="component" value="Unassembled WGS sequence"/>
</dbReference>
<organism evidence="6 7">
    <name type="scientific">Labilibaculum manganireducens</name>
    <dbReference type="NCBI Taxonomy" id="1940525"/>
    <lineage>
        <taxon>Bacteria</taxon>
        <taxon>Pseudomonadati</taxon>
        <taxon>Bacteroidota</taxon>
        <taxon>Bacteroidia</taxon>
        <taxon>Marinilabiliales</taxon>
        <taxon>Marinifilaceae</taxon>
        <taxon>Labilibaculum</taxon>
    </lineage>
</organism>
<evidence type="ECO:0000313" key="6">
    <source>
        <dbReference type="EMBL" id="PKQ66676.1"/>
    </source>
</evidence>
<comment type="similarity">
    <text evidence="2">Belongs to the 'GDXG' lipolytic enzyme family.</text>
</comment>
<dbReference type="PROSITE" id="PS00941">
    <property type="entry name" value="CARBOXYLESTERASE_B_2"/>
    <property type="match status" value="1"/>
</dbReference>
<dbReference type="InterPro" id="IPR050309">
    <property type="entry name" value="Type-B_Carboxylest/Lipase"/>
</dbReference>
<evidence type="ECO:0000313" key="7">
    <source>
        <dbReference type="Proteomes" id="UP000233618"/>
    </source>
</evidence>
<reference evidence="6 7" key="1">
    <citation type="journal article" date="2017" name="Front. Microbiol.">
        <title>Labilibaculum manganireducens gen. nov., sp. nov. and Labilibaculum filiforme sp. nov., Novel Bacteroidetes Isolated from Subsurface Sediments of the Baltic Sea.</title>
        <authorList>
            <person name="Vandieken V."/>
            <person name="Marshall I.P."/>
            <person name="Niemann H."/>
            <person name="Engelen B."/>
            <person name="Cypionka H."/>
        </authorList>
    </citation>
    <scope>NUCLEOTIDE SEQUENCE [LARGE SCALE GENOMIC DNA]</scope>
    <source>
        <strain evidence="6 7">59.10-2M</strain>
    </source>
</reference>
<dbReference type="PROSITE" id="PS00122">
    <property type="entry name" value="CARBOXYLESTERASE_B_1"/>
    <property type="match status" value="1"/>
</dbReference>
<feature type="chain" id="PRO_5014490164" description="Carboxylic ester hydrolase" evidence="4">
    <location>
        <begin position="19"/>
        <end position="548"/>
    </location>
</feature>
<gene>
    <name evidence="6" type="ORF">BZG01_10390</name>
</gene>
<dbReference type="InterPro" id="IPR002018">
    <property type="entry name" value="CarbesteraseB"/>
</dbReference>